<sequence>MKQLLILWAGQTGRNLQLARAAAAAASEAGEGEIDVRLLPAQQAGIDDLLACHGLIVATPENFGYMAGTLKDFFDRTFYPAQGRVEGLPYAILICAGNDGSGARVAIERIARGYPLTPACEPLIVHGEPDQAALERAAEVGATLALGLSLGLF</sequence>
<proteinExistence type="predicted"/>
<feature type="domain" description="Flavodoxin-like" evidence="3">
    <location>
        <begin position="4"/>
        <end position="153"/>
    </location>
</feature>
<accession>A0A2S0P7L4</accession>
<evidence type="ECO:0000256" key="1">
    <source>
        <dbReference type="ARBA" id="ARBA00022630"/>
    </source>
</evidence>
<name>A0A2S0P7L4_9NEIS</name>
<keyword evidence="2" id="KW-0288">FMN</keyword>
<dbReference type="InterPro" id="IPR008254">
    <property type="entry name" value="Flavodoxin/NO_synth"/>
</dbReference>
<dbReference type="KEGG" id="maer:DAI18_04460"/>
<dbReference type="SUPFAM" id="SSF52218">
    <property type="entry name" value="Flavoproteins"/>
    <property type="match status" value="1"/>
</dbReference>
<dbReference type="STRING" id="1122240.GCA_000620105_00633"/>
<dbReference type="GO" id="GO:0016491">
    <property type="term" value="F:oxidoreductase activity"/>
    <property type="evidence" value="ECO:0007669"/>
    <property type="project" value="InterPro"/>
</dbReference>
<dbReference type="EMBL" id="CP028519">
    <property type="protein sequence ID" value="AVY93378.1"/>
    <property type="molecule type" value="Genomic_DNA"/>
</dbReference>
<keyword evidence="1" id="KW-0285">Flavoprotein</keyword>
<dbReference type="InterPro" id="IPR029039">
    <property type="entry name" value="Flavoprotein-like_sf"/>
</dbReference>
<protein>
    <submittedName>
        <fullName evidence="4">Flavodoxin</fullName>
    </submittedName>
</protein>
<dbReference type="OrthoDB" id="5736081at2"/>
<dbReference type="AlphaFoldDB" id="A0A2S0P7L4"/>
<evidence type="ECO:0000313" key="4">
    <source>
        <dbReference type="EMBL" id="AVY93378.1"/>
    </source>
</evidence>
<evidence type="ECO:0000259" key="3">
    <source>
        <dbReference type="PROSITE" id="PS50902"/>
    </source>
</evidence>
<dbReference type="InterPro" id="IPR005025">
    <property type="entry name" value="FMN_Rdtase-like_dom"/>
</dbReference>
<organism evidence="4 5">
    <name type="scientific">Microvirgula aerodenitrificans</name>
    <dbReference type="NCBI Taxonomy" id="57480"/>
    <lineage>
        <taxon>Bacteria</taxon>
        <taxon>Pseudomonadati</taxon>
        <taxon>Pseudomonadota</taxon>
        <taxon>Betaproteobacteria</taxon>
        <taxon>Neisseriales</taxon>
        <taxon>Aquaspirillaceae</taxon>
        <taxon>Microvirgula</taxon>
    </lineage>
</organism>
<evidence type="ECO:0000313" key="5">
    <source>
        <dbReference type="Proteomes" id="UP000244173"/>
    </source>
</evidence>
<evidence type="ECO:0000256" key="2">
    <source>
        <dbReference type="ARBA" id="ARBA00022643"/>
    </source>
</evidence>
<dbReference type="Pfam" id="PF03358">
    <property type="entry name" value="FMN_red"/>
    <property type="match status" value="1"/>
</dbReference>
<dbReference type="Proteomes" id="UP000244173">
    <property type="component" value="Chromosome"/>
</dbReference>
<reference evidence="4 5" key="1">
    <citation type="submission" date="2018-04" db="EMBL/GenBank/DDBJ databases">
        <title>Denitrifier Microvirgula.</title>
        <authorList>
            <person name="Anderson E."/>
            <person name="Jang J."/>
            <person name="Ishii S."/>
        </authorList>
    </citation>
    <scope>NUCLEOTIDE SEQUENCE [LARGE SCALE GENOMIC DNA]</scope>
    <source>
        <strain evidence="4 5">BE2.4</strain>
    </source>
</reference>
<dbReference type="PROSITE" id="PS50902">
    <property type="entry name" value="FLAVODOXIN_LIKE"/>
    <property type="match status" value="1"/>
</dbReference>
<dbReference type="Gene3D" id="3.40.50.360">
    <property type="match status" value="1"/>
</dbReference>
<gene>
    <name evidence="4" type="ORF">DAI18_04460</name>
</gene>
<dbReference type="GO" id="GO:0010181">
    <property type="term" value="F:FMN binding"/>
    <property type="evidence" value="ECO:0007669"/>
    <property type="project" value="InterPro"/>
</dbReference>
<keyword evidence="5" id="KW-1185">Reference proteome</keyword>